<keyword evidence="4" id="KW-1185">Reference proteome</keyword>
<dbReference type="Proteomes" id="UP001139068">
    <property type="component" value="Unassembled WGS sequence"/>
</dbReference>
<name>A0ABS9YXR0_9MYCO</name>
<sequence>MSLSGEEHQPRLRPRFSRRSAAVIVVVGLALSGALVGALWAWLAPPAHGVVALTRSGERVQTYLGSESDHLFVAAAMLIGMLVPVAVVAAVLVWQWRALRGPVMATALWLGSVAAAAVAAGVGAVLVHRRYGTVPFETAPVTPQNRVFYFAEAPPVFFAHGPLQVVTTLLFPAAVAALVYALMAVATPRDDLGAGPEERPPLLQRPEPHPAA</sequence>
<evidence type="ECO:0000313" key="4">
    <source>
        <dbReference type="Proteomes" id="UP001139068"/>
    </source>
</evidence>
<keyword evidence="2" id="KW-0472">Membrane</keyword>
<dbReference type="RefSeq" id="WP_243073383.1">
    <property type="nucleotide sequence ID" value="NZ_JAIVFL010000001.1"/>
</dbReference>
<evidence type="ECO:0000313" key="3">
    <source>
        <dbReference type="EMBL" id="MCI4676016.1"/>
    </source>
</evidence>
<feature type="transmembrane region" description="Helical" evidence="2">
    <location>
        <begin position="71"/>
        <end position="94"/>
    </location>
</feature>
<organism evidence="3 4">
    <name type="scientific">Candidatus Mycolicibacterium alkanivorans</name>
    <dbReference type="NCBI Taxonomy" id="2954114"/>
    <lineage>
        <taxon>Bacteria</taxon>
        <taxon>Bacillati</taxon>
        <taxon>Actinomycetota</taxon>
        <taxon>Actinomycetes</taxon>
        <taxon>Mycobacteriales</taxon>
        <taxon>Mycobacteriaceae</taxon>
        <taxon>Mycolicibacterium</taxon>
    </lineage>
</organism>
<dbReference type="EMBL" id="JAIVFL010000001">
    <property type="protein sequence ID" value="MCI4676016.1"/>
    <property type="molecule type" value="Genomic_DNA"/>
</dbReference>
<accession>A0ABS9YXR0</accession>
<evidence type="ECO:0000256" key="2">
    <source>
        <dbReference type="SAM" id="Phobius"/>
    </source>
</evidence>
<feature type="transmembrane region" description="Helical" evidence="2">
    <location>
        <begin position="21"/>
        <end position="43"/>
    </location>
</feature>
<dbReference type="Pfam" id="PF10821">
    <property type="entry name" value="DUF2567"/>
    <property type="match status" value="1"/>
</dbReference>
<feature type="transmembrane region" description="Helical" evidence="2">
    <location>
        <begin position="163"/>
        <end position="183"/>
    </location>
</feature>
<reference evidence="3" key="1">
    <citation type="journal article" date="2022" name="ISME J.">
        <title>Identification of active gaseous-alkane degraders at natural gas seeps.</title>
        <authorList>
            <person name="Farhan Ul Haque M."/>
            <person name="Hernandez M."/>
            <person name="Crombie A.T."/>
            <person name="Murrell J.C."/>
        </authorList>
    </citation>
    <scope>NUCLEOTIDE SEQUENCE</scope>
    <source>
        <strain evidence="3">ANDR5</strain>
    </source>
</reference>
<keyword evidence="2" id="KW-0812">Transmembrane</keyword>
<protein>
    <submittedName>
        <fullName evidence="3">DUF2567 domain-containing protein</fullName>
    </submittedName>
</protein>
<comment type="caution">
    <text evidence="3">The sequence shown here is derived from an EMBL/GenBank/DDBJ whole genome shotgun (WGS) entry which is preliminary data.</text>
</comment>
<feature type="transmembrane region" description="Helical" evidence="2">
    <location>
        <begin position="106"/>
        <end position="127"/>
    </location>
</feature>
<gene>
    <name evidence="3" type="ORF">K9U37_14510</name>
</gene>
<feature type="region of interest" description="Disordered" evidence="1">
    <location>
        <begin position="192"/>
        <end position="212"/>
    </location>
</feature>
<proteinExistence type="predicted"/>
<evidence type="ECO:0000256" key="1">
    <source>
        <dbReference type="SAM" id="MobiDB-lite"/>
    </source>
</evidence>
<keyword evidence="2" id="KW-1133">Transmembrane helix</keyword>
<dbReference type="InterPro" id="IPR021213">
    <property type="entry name" value="DUF2567"/>
</dbReference>